<gene>
    <name evidence="1" type="ORF">LCGC14_2093640</name>
</gene>
<organism evidence="1">
    <name type="scientific">marine sediment metagenome</name>
    <dbReference type="NCBI Taxonomy" id="412755"/>
    <lineage>
        <taxon>unclassified sequences</taxon>
        <taxon>metagenomes</taxon>
        <taxon>ecological metagenomes</taxon>
    </lineage>
</organism>
<accession>A0A0F9EBY1</accession>
<name>A0A0F9EBY1_9ZZZZ</name>
<dbReference type="EMBL" id="LAZR01025552">
    <property type="protein sequence ID" value="KKL71568.1"/>
    <property type="molecule type" value="Genomic_DNA"/>
</dbReference>
<reference evidence="1" key="1">
    <citation type="journal article" date="2015" name="Nature">
        <title>Complex archaea that bridge the gap between prokaryotes and eukaryotes.</title>
        <authorList>
            <person name="Spang A."/>
            <person name="Saw J.H."/>
            <person name="Jorgensen S.L."/>
            <person name="Zaremba-Niedzwiedzka K."/>
            <person name="Martijn J."/>
            <person name="Lind A.E."/>
            <person name="van Eijk R."/>
            <person name="Schleper C."/>
            <person name="Guy L."/>
            <person name="Ettema T.J."/>
        </authorList>
    </citation>
    <scope>NUCLEOTIDE SEQUENCE</scope>
</reference>
<comment type="caution">
    <text evidence="1">The sequence shown here is derived from an EMBL/GenBank/DDBJ whole genome shotgun (WGS) entry which is preliminary data.</text>
</comment>
<protein>
    <submittedName>
        <fullName evidence="1">Uncharacterized protein</fullName>
    </submittedName>
</protein>
<feature type="non-terminal residue" evidence="1">
    <location>
        <position position="1"/>
    </location>
</feature>
<proteinExistence type="predicted"/>
<sequence length="170" mass="18451">PLLPDGPRGLSVDPQTHSLHVIIPDVDPVGHEELIGHLLVRCLGDLDDGHRLPSSILRGDDVTLIIISIDLVRPRSERDGLLTGEKSPGILEDKVSHGAFSCLSSAESPTVLAQLQFLSFDHALHQGVNLRDVVTTQSLAPAISHRLHDVTRLHGPHEPCVPGNLLFERL</sequence>
<evidence type="ECO:0000313" key="1">
    <source>
        <dbReference type="EMBL" id="KKL71568.1"/>
    </source>
</evidence>
<dbReference type="AlphaFoldDB" id="A0A0F9EBY1"/>